<organism evidence="1 2">
    <name type="scientific">Melastoma candidum</name>
    <dbReference type="NCBI Taxonomy" id="119954"/>
    <lineage>
        <taxon>Eukaryota</taxon>
        <taxon>Viridiplantae</taxon>
        <taxon>Streptophyta</taxon>
        <taxon>Embryophyta</taxon>
        <taxon>Tracheophyta</taxon>
        <taxon>Spermatophyta</taxon>
        <taxon>Magnoliopsida</taxon>
        <taxon>eudicotyledons</taxon>
        <taxon>Gunneridae</taxon>
        <taxon>Pentapetalae</taxon>
        <taxon>rosids</taxon>
        <taxon>malvids</taxon>
        <taxon>Myrtales</taxon>
        <taxon>Melastomataceae</taxon>
        <taxon>Melastomatoideae</taxon>
        <taxon>Melastomateae</taxon>
        <taxon>Melastoma</taxon>
    </lineage>
</organism>
<dbReference type="Proteomes" id="UP001057402">
    <property type="component" value="Chromosome 6"/>
</dbReference>
<protein>
    <submittedName>
        <fullName evidence="1">Uncharacterized protein</fullName>
    </submittedName>
</protein>
<reference evidence="2" key="1">
    <citation type="journal article" date="2023" name="Front. Plant Sci.">
        <title>Chromosomal-level genome assembly of Melastoma candidum provides insights into trichome evolution.</title>
        <authorList>
            <person name="Zhong Y."/>
            <person name="Wu W."/>
            <person name="Sun C."/>
            <person name="Zou P."/>
            <person name="Liu Y."/>
            <person name="Dai S."/>
            <person name="Zhou R."/>
        </authorList>
    </citation>
    <scope>NUCLEOTIDE SEQUENCE [LARGE SCALE GENOMIC DNA]</scope>
</reference>
<name>A0ACB9QLJ1_9MYRT</name>
<proteinExistence type="predicted"/>
<accession>A0ACB9QLJ1</accession>
<dbReference type="EMBL" id="CM042885">
    <property type="protein sequence ID" value="KAI4367633.1"/>
    <property type="molecule type" value="Genomic_DNA"/>
</dbReference>
<comment type="caution">
    <text evidence="1">The sequence shown here is derived from an EMBL/GenBank/DDBJ whole genome shotgun (WGS) entry which is preliminary data.</text>
</comment>
<gene>
    <name evidence="1" type="ORF">MLD38_023346</name>
</gene>
<evidence type="ECO:0000313" key="1">
    <source>
        <dbReference type="EMBL" id="KAI4367633.1"/>
    </source>
</evidence>
<evidence type="ECO:0000313" key="2">
    <source>
        <dbReference type="Proteomes" id="UP001057402"/>
    </source>
</evidence>
<sequence>MEEARFEISASARTAEIDWKSTAESRKDVRIAVLWASGYSSVRLRAVLCRPHCRNSVGTDEFEISICTGYAVAGKPSELRYLPVNCCREDASSSDHSCMGFYDLCTNFLMLGNSLVDVSFSFSAMI</sequence>
<keyword evidence="2" id="KW-1185">Reference proteome</keyword>